<dbReference type="EMBL" id="JAPXFL010000005">
    <property type="protein sequence ID" value="KAK9506098.1"/>
    <property type="molecule type" value="Genomic_DNA"/>
</dbReference>
<dbReference type="Proteomes" id="UP001461498">
    <property type="component" value="Unassembled WGS sequence"/>
</dbReference>
<evidence type="ECO:0000256" key="1">
    <source>
        <dbReference type="ARBA" id="ARBA00009199"/>
    </source>
</evidence>
<evidence type="ECO:0000259" key="3">
    <source>
        <dbReference type="Pfam" id="PF01425"/>
    </source>
</evidence>
<dbReference type="PANTHER" id="PTHR43372:SF3">
    <property type="entry name" value="AT07710P-RELATED"/>
    <property type="match status" value="1"/>
</dbReference>
<dbReference type="InterPro" id="IPR020556">
    <property type="entry name" value="Amidase_CS"/>
</dbReference>
<accession>A0AAW1D558</accession>
<dbReference type="InterPro" id="IPR036928">
    <property type="entry name" value="AS_sf"/>
</dbReference>
<evidence type="ECO:0000313" key="5">
    <source>
        <dbReference type="Proteomes" id="UP001461498"/>
    </source>
</evidence>
<evidence type="ECO:0000313" key="4">
    <source>
        <dbReference type="EMBL" id="KAK9506098.1"/>
    </source>
</evidence>
<dbReference type="Gene3D" id="3.90.1300.10">
    <property type="entry name" value="Amidase signature (AS) domain"/>
    <property type="match status" value="1"/>
</dbReference>
<dbReference type="Pfam" id="PF01425">
    <property type="entry name" value="Amidase"/>
    <property type="match status" value="1"/>
</dbReference>
<feature type="active site" description="Charge relay system" evidence="2">
    <location>
        <position position="123"/>
    </location>
</feature>
<protein>
    <recommendedName>
        <fullName evidence="3">Amidase domain-containing protein</fullName>
    </recommendedName>
</protein>
<sequence>MELIIFFTVLQKFLSWISRPIYFIISLRSTPKLPSIASPYLQMSVVEIAKKIRNGEVKSRDVVDACIERIRKVNPILNAVVDERFKEAQSEADEADNFIAANKNDLEKIAMEKPLLGVPFTVKESCKLKGMSLSVGCLPLKGQVATEDGEAVSKLRNAGAIPLCVTNTPELCLFWESYNLVTGCTRNPYNLHRTSGGSSGGEGALIGSGSSLFGIGSDLAGSIRIPSLFNGIFGHKPTPGLVSIEGHYPMATHEDFKKYLTVGPMARHAEDLIFLMKILSTDPDYSRLLDEKIDLSNLNVFYIEEATNVWYAVPVENDIKAKIQEAAEFLKTTYGCKIQKGPFDELENSAVMGDALLLKVLSKDDVFKFSLKEHRRRPNDNMEFIKAIFGLSKYSLYSTLANLFQKYELFSERKCEMYSKQNDELKLKFKDVLKDNGVLLYPTFPKPAIHHLETASVTQGIMYALIANTLCLPATHVPLGFDRNGLPIGFQVIAAPYQDRLCLAVAKALEDKFGGWIPPS</sequence>
<name>A0AAW1D558_9HEMI</name>
<dbReference type="PANTHER" id="PTHR43372">
    <property type="entry name" value="FATTY-ACID AMIDE HYDROLASE"/>
    <property type="match status" value="1"/>
</dbReference>
<comment type="similarity">
    <text evidence="1">Belongs to the amidase family.</text>
</comment>
<dbReference type="PROSITE" id="PS00571">
    <property type="entry name" value="AMIDASES"/>
    <property type="match status" value="1"/>
</dbReference>
<dbReference type="InterPro" id="IPR023631">
    <property type="entry name" value="Amidase_dom"/>
</dbReference>
<comment type="caution">
    <text evidence="4">The sequence shown here is derived from an EMBL/GenBank/DDBJ whole genome shotgun (WGS) entry which is preliminary data.</text>
</comment>
<dbReference type="AlphaFoldDB" id="A0AAW1D558"/>
<reference evidence="4 5" key="1">
    <citation type="submission" date="2022-12" db="EMBL/GenBank/DDBJ databases">
        <title>Chromosome-level genome assembly of true bugs.</title>
        <authorList>
            <person name="Ma L."/>
            <person name="Li H."/>
        </authorList>
    </citation>
    <scope>NUCLEOTIDE SEQUENCE [LARGE SCALE GENOMIC DNA]</scope>
    <source>
        <strain evidence="4">Lab_2022b</strain>
    </source>
</reference>
<organism evidence="4 5">
    <name type="scientific">Rhynocoris fuscipes</name>
    <dbReference type="NCBI Taxonomy" id="488301"/>
    <lineage>
        <taxon>Eukaryota</taxon>
        <taxon>Metazoa</taxon>
        <taxon>Ecdysozoa</taxon>
        <taxon>Arthropoda</taxon>
        <taxon>Hexapoda</taxon>
        <taxon>Insecta</taxon>
        <taxon>Pterygota</taxon>
        <taxon>Neoptera</taxon>
        <taxon>Paraneoptera</taxon>
        <taxon>Hemiptera</taxon>
        <taxon>Heteroptera</taxon>
        <taxon>Panheteroptera</taxon>
        <taxon>Cimicomorpha</taxon>
        <taxon>Reduviidae</taxon>
        <taxon>Harpactorinae</taxon>
        <taxon>Harpactorini</taxon>
        <taxon>Rhynocoris</taxon>
    </lineage>
</organism>
<dbReference type="SUPFAM" id="SSF75304">
    <property type="entry name" value="Amidase signature (AS) enzymes"/>
    <property type="match status" value="1"/>
</dbReference>
<feature type="active site" description="Charge relay system" evidence="2">
    <location>
        <position position="198"/>
    </location>
</feature>
<dbReference type="PIRSF" id="PIRSF001221">
    <property type="entry name" value="Amidase_fungi"/>
    <property type="match status" value="1"/>
</dbReference>
<proteinExistence type="inferred from homology"/>
<keyword evidence="5" id="KW-1185">Reference proteome</keyword>
<feature type="domain" description="Amidase" evidence="3">
    <location>
        <begin position="61"/>
        <end position="503"/>
    </location>
</feature>
<feature type="active site" description="Acyl-ester intermediate" evidence="2">
    <location>
        <position position="222"/>
    </location>
</feature>
<dbReference type="InterPro" id="IPR052739">
    <property type="entry name" value="FAAH2"/>
</dbReference>
<dbReference type="GO" id="GO:0012505">
    <property type="term" value="C:endomembrane system"/>
    <property type="evidence" value="ECO:0007669"/>
    <property type="project" value="TreeGrafter"/>
</dbReference>
<evidence type="ECO:0000256" key="2">
    <source>
        <dbReference type="PIRSR" id="PIRSR001221-1"/>
    </source>
</evidence>
<gene>
    <name evidence="4" type="ORF">O3M35_008094</name>
</gene>